<dbReference type="RefSeq" id="WP_122014416.1">
    <property type="nucleotide sequence ID" value="NZ_CP033169.1"/>
</dbReference>
<evidence type="ECO:0000313" key="5">
    <source>
        <dbReference type="Proteomes" id="UP000280960"/>
    </source>
</evidence>
<organism evidence="4 5">
    <name type="scientific">Biomaibacter acetigenes</name>
    <dbReference type="NCBI Taxonomy" id="2316383"/>
    <lineage>
        <taxon>Bacteria</taxon>
        <taxon>Bacillati</taxon>
        <taxon>Bacillota</taxon>
        <taxon>Clostridia</taxon>
        <taxon>Thermosediminibacterales</taxon>
        <taxon>Tepidanaerobacteraceae</taxon>
        <taxon>Biomaibacter</taxon>
    </lineage>
</organism>
<feature type="domain" description="WCX" evidence="3">
    <location>
        <begin position="239"/>
        <end position="314"/>
    </location>
</feature>
<dbReference type="InterPro" id="IPR013196">
    <property type="entry name" value="HTH_11"/>
</dbReference>
<dbReference type="SUPFAM" id="SSF46785">
    <property type="entry name" value="Winged helix' DNA-binding domain"/>
    <property type="match status" value="1"/>
</dbReference>
<dbReference type="KEGG" id="bacg:D2962_05620"/>
<dbReference type="PROSITE" id="PS52050">
    <property type="entry name" value="WYL"/>
    <property type="match status" value="1"/>
</dbReference>
<dbReference type="AlphaFoldDB" id="A0A3G2R441"/>
<feature type="domain" description="Helix-turn-helix type 11" evidence="1">
    <location>
        <begin position="6"/>
        <end position="58"/>
    </location>
</feature>
<dbReference type="InterPro" id="IPR036388">
    <property type="entry name" value="WH-like_DNA-bd_sf"/>
</dbReference>
<dbReference type="Pfam" id="PF13280">
    <property type="entry name" value="WYL"/>
    <property type="match status" value="1"/>
</dbReference>
<accession>A0A3G2R441</accession>
<gene>
    <name evidence="4" type="ORF">D2962_05620</name>
</gene>
<protein>
    <submittedName>
        <fullName evidence="4">Transcriptional regulator</fullName>
    </submittedName>
</protein>
<dbReference type="InterPro" id="IPR036390">
    <property type="entry name" value="WH_DNA-bd_sf"/>
</dbReference>
<dbReference type="Gene3D" id="1.10.10.10">
    <property type="entry name" value="Winged helix-like DNA-binding domain superfamily/Winged helix DNA-binding domain"/>
    <property type="match status" value="1"/>
</dbReference>
<proteinExistence type="predicted"/>
<dbReference type="InterPro" id="IPR028349">
    <property type="entry name" value="PafC-like"/>
</dbReference>
<evidence type="ECO:0000313" key="4">
    <source>
        <dbReference type="EMBL" id="AYO30162.1"/>
    </source>
</evidence>
<evidence type="ECO:0000259" key="3">
    <source>
        <dbReference type="Pfam" id="PF25583"/>
    </source>
</evidence>
<dbReference type="PANTHER" id="PTHR34580">
    <property type="match status" value="1"/>
</dbReference>
<dbReference type="Proteomes" id="UP000280960">
    <property type="component" value="Chromosome"/>
</dbReference>
<dbReference type="Pfam" id="PF25583">
    <property type="entry name" value="WCX"/>
    <property type="match status" value="1"/>
</dbReference>
<dbReference type="InterPro" id="IPR051534">
    <property type="entry name" value="CBASS_pafABC_assoc_protein"/>
</dbReference>
<dbReference type="InterPro" id="IPR026881">
    <property type="entry name" value="WYL_dom"/>
</dbReference>
<feature type="domain" description="WYL" evidence="2">
    <location>
        <begin position="142"/>
        <end position="207"/>
    </location>
</feature>
<dbReference type="PANTHER" id="PTHR34580:SF8">
    <property type="entry name" value="WYL DOMAIN-CONTAINING PROTEIN"/>
    <property type="match status" value="1"/>
</dbReference>
<dbReference type="PIRSF" id="PIRSF016838">
    <property type="entry name" value="PafC"/>
    <property type="match status" value="1"/>
</dbReference>
<evidence type="ECO:0000259" key="1">
    <source>
        <dbReference type="Pfam" id="PF08279"/>
    </source>
</evidence>
<keyword evidence="5" id="KW-1185">Reference proteome</keyword>
<dbReference type="Pfam" id="PF08279">
    <property type="entry name" value="HTH_11"/>
    <property type="match status" value="1"/>
</dbReference>
<name>A0A3G2R441_9FIRM</name>
<dbReference type="EMBL" id="CP033169">
    <property type="protein sequence ID" value="AYO30162.1"/>
    <property type="molecule type" value="Genomic_DNA"/>
</dbReference>
<sequence>MSKFSRMMDIVMYLQARSLVKAQELADMLETDLKTVYRDIESLRTANIPIEAKSGRYGGFYIPKDFYFKAPKLTPEEIAVLFFAGEILVKKNGFMFEKDFKTALSKLKNTLAKEEINISSDKISSISYEIESLKTRLWENLFYIIEKCISEKKSIDVEYYTLSRDEVKRRTLDPYHLIYKNGAWYLIAFCHWRKEVKIFRVDRIKSIDETGIPFKIKKGFSLRDYLKNSWQITRGEEADVVVRFFPPASRLVKEMEWLPTQKIIEEKDGTIIFSAKVSGLMEIKRWILGYGSQAEVLKPQSLREEISSEIKKMLKHYTSTGKRHKTAEKEDNKN</sequence>
<dbReference type="InterPro" id="IPR057727">
    <property type="entry name" value="WCX_dom"/>
</dbReference>
<reference evidence="4 5" key="1">
    <citation type="submission" date="2018-10" db="EMBL/GenBank/DDBJ databases">
        <authorList>
            <person name="Zhang X."/>
        </authorList>
    </citation>
    <scope>NUCLEOTIDE SEQUENCE [LARGE SCALE GENOMIC DNA]</scope>
    <source>
        <strain evidence="4 5">SK-G1</strain>
    </source>
</reference>
<evidence type="ECO:0000259" key="2">
    <source>
        <dbReference type="Pfam" id="PF13280"/>
    </source>
</evidence>